<organism evidence="1 2">
    <name type="scientific">Pannus brasiliensis CCIBt3594</name>
    <dbReference type="NCBI Taxonomy" id="1427578"/>
    <lineage>
        <taxon>Bacteria</taxon>
        <taxon>Bacillati</taxon>
        <taxon>Cyanobacteriota</taxon>
        <taxon>Cyanophyceae</taxon>
        <taxon>Oscillatoriophycideae</taxon>
        <taxon>Chroococcales</taxon>
        <taxon>Microcystaceae</taxon>
        <taxon>Pannus</taxon>
    </lineage>
</organism>
<gene>
    <name evidence="1" type="ORF">V0288_14180</name>
</gene>
<evidence type="ECO:0000313" key="2">
    <source>
        <dbReference type="Proteomes" id="UP001328733"/>
    </source>
</evidence>
<evidence type="ECO:0000313" key="1">
    <source>
        <dbReference type="EMBL" id="MEG3438273.1"/>
    </source>
</evidence>
<dbReference type="Proteomes" id="UP001328733">
    <property type="component" value="Unassembled WGS sequence"/>
</dbReference>
<name>A0AAW9QX25_9CHRO</name>
<protein>
    <submittedName>
        <fullName evidence="1">Uncharacterized protein</fullName>
    </submittedName>
</protein>
<dbReference type="RefSeq" id="WP_332865753.1">
    <property type="nucleotide sequence ID" value="NZ_JBAFSM010000026.1"/>
</dbReference>
<proteinExistence type="predicted"/>
<comment type="caution">
    <text evidence="1">The sequence shown here is derived from an EMBL/GenBank/DDBJ whole genome shotgun (WGS) entry which is preliminary data.</text>
</comment>
<dbReference type="AlphaFoldDB" id="A0AAW9QX25"/>
<keyword evidence="2" id="KW-1185">Reference proteome</keyword>
<accession>A0AAW9QX25</accession>
<dbReference type="EMBL" id="JBAFSM010000026">
    <property type="protein sequence ID" value="MEG3438273.1"/>
    <property type="molecule type" value="Genomic_DNA"/>
</dbReference>
<reference evidence="1 2" key="1">
    <citation type="submission" date="2024-01" db="EMBL/GenBank/DDBJ databases">
        <title>Genomic insights into the taxonomy and metabolism of the cyanobacterium Pannus brasiliensis CCIBt3594.</title>
        <authorList>
            <person name="Machado M."/>
            <person name="Botero N.B."/>
            <person name="Andreote A.P.D."/>
            <person name="Feitosa A.M.T."/>
            <person name="Popin R."/>
            <person name="Sivonen K."/>
            <person name="Fiore M.F."/>
        </authorList>
    </citation>
    <scope>NUCLEOTIDE SEQUENCE [LARGE SCALE GENOMIC DNA]</scope>
    <source>
        <strain evidence="1 2">CCIBt3594</strain>
    </source>
</reference>
<sequence>MTRILIDNATISSVQRALGKAPLKEPALLDIEHIALARFCEAVLLSDCIIVPDNYKSELTASRKALLSGECFHFQELAKNEDSEISKICTSLLPMWNKAFDAGSERSLFSEYFSQVNAFSNFIWEHSSSEFFLVFRAHGIDKTNPLIEAVLSSPTNQTLGSELQIIGTDGRVVPWKKLSKHVQRMLSVMGWLSHQYIWHQVFSAQHNCSYMPHPLRDFFAYDFLARVQSGYRSKSDFASAFSDGIGNFKGKLQDSLNALGQTESASHINLPSFLPILIRESSSGDDFMSVLYQMRYESSVIELREMLTFVHQSIEKGDYKPLAKMKREIEKVGNNILLEKGLEERFIRITPPTTVLGIKIDGDDSSVKLPIPAVLYKQYFVGRRYRAIVKRVMEELAIPAQYGQLKTKLNGYAWIEGDQFPKFYLREDKFPSKFHKRFTTADPDFPEVN</sequence>